<evidence type="ECO:0000256" key="1">
    <source>
        <dbReference type="ARBA" id="ARBA00034127"/>
    </source>
</evidence>
<dbReference type="GO" id="GO:0005634">
    <property type="term" value="C:nucleus"/>
    <property type="evidence" value="ECO:0007669"/>
    <property type="project" value="TreeGrafter"/>
</dbReference>
<name>A0A1E3PQY5_9ASCO</name>
<dbReference type="Proteomes" id="UP000095009">
    <property type="component" value="Unassembled WGS sequence"/>
</dbReference>
<dbReference type="EMBL" id="KV454407">
    <property type="protein sequence ID" value="ODQ67332.1"/>
    <property type="molecule type" value="Genomic_DNA"/>
</dbReference>
<dbReference type="PANTHER" id="PTHR13349">
    <property type="entry name" value="TRANSLATION MACHINERY-ASSOCIATED PROTEIN 16"/>
    <property type="match status" value="1"/>
</dbReference>
<dbReference type="Pfam" id="PF11176">
    <property type="entry name" value="Tma16"/>
    <property type="match status" value="1"/>
</dbReference>
<gene>
    <name evidence="2" type="ORF">NADFUDRAFT_40497</name>
</gene>
<comment type="similarity">
    <text evidence="1">Belongs to the TMA16 family.</text>
</comment>
<dbReference type="AlphaFoldDB" id="A0A1E3PQY5"/>
<keyword evidence="3" id="KW-1185">Reference proteome</keyword>
<dbReference type="OrthoDB" id="270284at2759"/>
<dbReference type="STRING" id="857566.A0A1E3PQY5"/>
<dbReference type="PANTHER" id="PTHR13349:SF2">
    <property type="entry name" value="TRANSLATION MACHINERY-ASSOCIATED PROTEIN 16"/>
    <property type="match status" value="1"/>
</dbReference>
<dbReference type="InterPro" id="IPR021346">
    <property type="entry name" value="Tma16"/>
</dbReference>
<evidence type="ECO:0000313" key="2">
    <source>
        <dbReference type="EMBL" id="ODQ67332.1"/>
    </source>
</evidence>
<dbReference type="Gene3D" id="1.20.1440.170">
    <property type="entry name" value="Translation machinery-associated protein 16-like"/>
    <property type="match status" value="1"/>
</dbReference>
<organism evidence="2 3">
    <name type="scientific">Nadsonia fulvescens var. elongata DSM 6958</name>
    <dbReference type="NCBI Taxonomy" id="857566"/>
    <lineage>
        <taxon>Eukaryota</taxon>
        <taxon>Fungi</taxon>
        <taxon>Dikarya</taxon>
        <taxon>Ascomycota</taxon>
        <taxon>Saccharomycotina</taxon>
        <taxon>Dipodascomycetes</taxon>
        <taxon>Dipodascales</taxon>
        <taxon>Dipodascales incertae sedis</taxon>
        <taxon>Nadsonia</taxon>
    </lineage>
</organism>
<proteinExistence type="inferred from homology"/>
<accession>A0A1E3PQY5</accession>
<evidence type="ECO:0008006" key="4">
    <source>
        <dbReference type="Google" id="ProtNLM"/>
    </source>
</evidence>
<dbReference type="InterPro" id="IPR038356">
    <property type="entry name" value="Tma16_sf"/>
</dbReference>
<reference evidence="2 3" key="1">
    <citation type="journal article" date="2016" name="Proc. Natl. Acad. Sci. U.S.A.">
        <title>Comparative genomics of biotechnologically important yeasts.</title>
        <authorList>
            <person name="Riley R."/>
            <person name="Haridas S."/>
            <person name="Wolfe K.H."/>
            <person name="Lopes M.R."/>
            <person name="Hittinger C.T."/>
            <person name="Goeker M."/>
            <person name="Salamov A.A."/>
            <person name="Wisecaver J.H."/>
            <person name="Long T.M."/>
            <person name="Calvey C.H."/>
            <person name="Aerts A.L."/>
            <person name="Barry K.W."/>
            <person name="Choi C."/>
            <person name="Clum A."/>
            <person name="Coughlan A.Y."/>
            <person name="Deshpande S."/>
            <person name="Douglass A.P."/>
            <person name="Hanson S.J."/>
            <person name="Klenk H.-P."/>
            <person name="LaButti K.M."/>
            <person name="Lapidus A."/>
            <person name="Lindquist E.A."/>
            <person name="Lipzen A.M."/>
            <person name="Meier-Kolthoff J.P."/>
            <person name="Ohm R.A."/>
            <person name="Otillar R.P."/>
            <person name="Pangilinan J.L."/>
            <person name="Peng Y."/>
            <person name="Rokas A."/>
            <person name="Rosa C.A."/>
            <person name="Scheuner C."/>
            <person name="Sibirny A.A."/>
            <person name="Slot J.C."/>
            <person name="Stielow J.B."/>
            <person name="Sun H."/>
            <person name="Kurtzman C.P."/>
            <person name="Blackwell M."/>
            <person name="Grigoriev I.V."/>
            <person name="Jeffries T.W."/>
        </authorList>
    </citation>
    <scope>NUCLEOTIDE SEQUENCE [LARGE SCALE GENOMIC DNA]</scope>
    <source>
        <strain evidence="2 3">DSM 6958</strain>
    </source>
</reference>
<sequence>MPVAKSLTKLKQKVKGAEKNLHLKSRKFRQINRATIREERINKQKHERIGAKEIRLLRTRFFKEAISTVDKSSFDLQDMKDLIEVFISRDDDELRKLKDARRPGRPASGRQDILQMKIEAEKKEYKTGYLMVDLSDVENVKFLRNWNGSQGGAGIIKFIRISDTTTELPTKPEEDVKME</sequence>
<protein>
    <recommendedName>
        <fullName evidence="4">Translation machinery-associated protein 16</fullName>
    </recommendedName>
</protein>
<evidence type="ECO:0000313" key="3">
    <source>
        <dbReference type="Proteomes" id="UP000095009"/>
    </source>
</evidence>